<dbReference type="InterPro" id="IPR018392">
    <property type="entry name" value="LysM"/>
</dbReference>
<evidence type="ECO:0000256" key="3">
    <source>
        <dbReference type="SAM" id="MobiDB-lite"/>
    </source>
</evidence>
<feature type="compositionally biased region" description="Low complexity" evidence="3">
    <location>
        <begin position="267"/>
        <end position="289"/>
    </location>
</feature>
<dbReference type="RefSeq" id="WP_345561095.1">
    <property type="nucleotide sequence ID" value="NZ_BAAAZX010000002.1"/>
</dbReference>
<feature type="compositionally biased region" description="Low complexity" evidence="3">
    <location>
        <begin position="136"/>
        <end position="187"/>
    </location>
</feature>
<evidence type="ECO:0000313" key="6">
    <source>
        <dbReference type="Proteomes" id="UP001500456"/>
    </source>
</evidence>
<gene>
    <name evidence="5" type="primary">rpfC</name>
    <name evidence="5" type="ORF">GCM10022232_08160</name>
</gene>
<dbReference type="InterPro" id="IPR036779">
    <property type="entry name" value="LysM_dom_sf"/>
</dbReference>
<proteinExistence type="inferred from homology"/>
<protein>
    <submittedName>
        <fullName evidence="5">Resuscitation-promoting factor protein RpfC</fullName>
    </submittedName>
</protein>
<evidence type="ECO:0000256" key="2">
    <source>
        <dbReference type="ARBA" id="ARBA00022801"/>
    </source>
</evidence>
<dbReference type="PROSITE" id="PS51782">
    <property type="entry name" value="LYSM"/>
    <property type="match status" value="1"/>
</dbReference>
<dbReference type="Gene3D" id="1.10.530.10">
    <property type="match status" value="1"/>
</dbReference>
<comment type="similarity">
    <text evidence="1">Belongs to the transglycosylase family. Rpf subfamily.</text>
</comment>
<sequence>MLSGNGRHRRPRQAPAILVAAGVTGSAIAIPLLGATGASAATGTTWDQVANCETDGSWSENAGDGYYGGLHIAQDDWEQYGGLDYASRADQASRSQQIAVAEKILADQGVGYWSTCGLLNGLSKDTAAPGVDTGVADDATSGAKDSSGSSGSSDSSGLSDSSGSSADSSGDAASDAPSSSVSPTPSDSDARSDSSGEADNSAKSDTSSDSAATPGASQGSGGDSGSDSTGVTNPDDSDNFWQEGGSSALVDTGSLGAGKHRGDSADETAAATDTDAGTAAADAGASAGRHAARADSYTVRPGDTLASIADSLGLQGGWRELYAENKQAIGADASVIVPGQTLTVGIESGEN</sequence>
<dbReference type="CDD" id="cd13925">
    <property type="entry name" value="RPF"/>
    <property type="match status" value="1"/>
</dbReference>
<evidence type="ECO:0000256" key="1">
    <source>
        <dbReference type="ARBA" id="ARBA00010830"/>
    </source>
</evidence>
<comment type="caution">
    <text evidence="5">The sequence shown here is derived from an EMBL/GenBank/DDBJ whole genome shotgun (WGS) entry which is preliminary data.</text>
</comment>
<keyword evidence="2" id="KW-0378">Hydrolase</keyword>
<dbReference type="Proteomes" id="UP001500456">
    <property type="component" value="Unassembled WGS sequence"/>
</dbReference>
<dbReference type="Pfam" id="PF01476">
    <property type="entry name" value="LysM"/>
    <property type="match status" value="1"/>
</dbReference>
<dbReference type="PANTHER" id="PTHR34700:SF4">
    <property type="entry name" value="PHAGE-LIKE ELEMENT PBSX PROTEIN XKDP"/>
    <property type="match status" value="1"/>
</dbReference>
<dbReference type="Gene3D" id="3.10.350.10">
    <property type="entry name" value="LysM domain"/>
    <property type="match status" value="1"/>
</dbReference>
<name>A0ABP7Q986_9ACTN</name>
<evidence type="ECO:0000259" key="4">
    <source>
        <dbReference type="PROSITE" id="PS51782"/>
    </source>
</evidence>
<dbReference type="SUPFAM" id="SSF54106">
    <property type="entry name" value="LysM domain"/>
    <property type="match status" value="1"/>
</dbReference>
<dbReference type="InterPro" id="IPR010618">
    <property type="entry name" value="RPF"/>
</dbReference>
<organism evidence="5 6">
    <name type="scientific">Streptomyces plumbiresistens</name>
    <dbReference type="NCBI Taxonomy" id="511811"/>
    <lineage>
        <taxon>Bacteria</taxon>
        <taxon>Bacillati</taxon>
        <taxon>Actinomycetota</taxon>
        <taxon>Actinomycetes</taxon>
        <taxon>Kitasatosporales</taxon>
        <taxon>Streptomycetaceae</taxon>
        <taxon>Streptomyces</taxon>
    </lineage>
</organism>
<dbReference type="SUPFAM" id="SSF53955">
    <property type="entry name" value="Lysozyme-like"/>
    <property type="match status" value="1"/>
</dbReference>
<accession>A0ABP7Q986</accession>
<feature type="domain" description="LysM" evidence="4">
    <location>
        <begin position="295"/>
        <end position="344"/>
    </location>
</feature>
<dbReference type="SMART" id="SM00257">
    <property type="entry name" value="LysM"/>
    <property type="match status" value="1"/>
</dbReference>
<dbReference type="InterPro" id="IPR023346">
    <property type="entry name" value="Lysozyme-like_dom_sf"/>
</dbReference>
<keyword evidence="6" id="KW-1185">Reference proteome</keyword>
<reference evidence="6" key="1">
    <citation type="journal article" date="2019" name="Int. J. Syst. Evol. Microbiol.">
        <title>The Global Catalogue of Microorganisms (GCM) 10K type strain sequencing project: providing services to taxonomists for standard genome sequencing and annotation.</title>
        <authorList>
            <consortium name="The Broad Institute Genomics Platform"/>
            <consortium name="The Broad Institute Genome Sequencing Center for Infectious Disease"/>
            <person name="Wu L."/>
            <person name="Ma J."/>
        </authorList>
    </citation>
    <scope>NUCLEOTIDE SEQUENCE [LARGE SCALE GENOMIC DNA]</scope>
    <source>
        <strain evidence="6">JCM 16924</strain>
    </source>
</reference>
<evidence type="ECO:0000313" key="5">
    <source>
        <dbReference type="EMBL" id="GAA3978687.1"/>
    </source>
</evidence>
<feature type="region of interest" description="Disordered" evidence="3">
    <location>
        <begin position="133"/>
        <end position="295"/>
    </location>
</feature>
<dbReference type="CDD" id="cd00118">
    <property type="entry name" value="LysM"/>
    <property type="match status" value="1"/>
</dbReference>
<dbReference type="EMBL" id="BAAAZX010000002">
    <property type="protein sequence ID" value="GAA3978687.1"/>
    <property type="molecule type" value="Genomic_DNA"/>
</dbReference>
<dbReference type="PANTHER" id="PTHR34700">
    <property type="entry name" value="POTASSIUM BINDING PROTEIN KBP"/>
    <property type="match status" value="1"/>
</dbReference>
<dbReference type="InterPro" id="IPR052196">
    <property type="entry name" value="Bact_Kbp"/>
</dbReference>
<feature type="compositionally biased region" description="Low complexity" evidence="3">
    <location>
        <begin position="198"/>
        <end position="217"/>
    </location>
</feature>
<dbReference type="Pfam" id="PF06737">
    <property type="entry name" value="Transglycosylas"/>
    <property type="match status" value="1"/>
</dbReference>